<organism evidence="1 2">
    <name type="scientific">Sphaerosporella brunnea</name>
    <dbReference type="NCBI Taxonomy" id="1250544"/>
    <lineage>
        <taxon>Eukaryota</taxon>
        <taxon>Fungi</taxon>
        <taxon>Dikarya</taxon>
        <taxon>Ascomycota</taxon>
        <taxon>Pezizomycotina</taxon>
        <taxon>Pezizomycetes</taxon>
        <taxon>Pezizales</taxon>
        <taxon>Pyronemataceae</taxon>
        <taxon>Sphaerosporella</taxon>
    </lineage>
</organism>
<comment type="caution">
    <text evidence="1">The sequence shown here is derived from an EMBL/GenBank/DDBJ whole genome shotgun (WGS) entry which is preliminary data.</text>
</comment>
<dbReference type="Proteomes" id="UP000326924">
    <property type="component" value="Unassembled WGS sequence"/>
</dbReference>
<sequence>MSQYSETQLRRIRLHEPAVDFIDNHGSEYHPGARPVHRLIMIHFFKNYTGDPQATHRARNQKRYAKAPFKIRDKRSSGTRWKKEVSAARAQYMNLTGPLCEIRKCAAKPYVNFIPNGTYTSILSAGGKYTDRRMQTIQLYVAILVALEEVVRYYIEKPGLTSFATVKHAKSVFLGDEYERTTYLLRQADICHQKSSKRDPRSTASRWRQVQQTLEFQNSILLVLRDNPQNLEWLNDIDAERNRLKRKASARKLEIQRLTMQKAILEAKLHEVQLQSRHAVTSTTYISQLKLLELLATDPNIASADREACVHAGQAFKMATQDRAGWLMQSEKTEIMVRLIHGNHEPLKISPVSYLCAMLVESLEKLKPALVLYFFCGSHTQSRDPLSNAYALLKSLLAQLLSQHTFDTSFLQPYDLDSTVALFCIIDGISFFETSQREPAMHAVLDKLLALARGDTMGTVFKLLVTSPATTKPK</sequence>
<dbReference type="PANTHER" id="PTHR40619">
    <property type="entry name" value="FUNGAL STAND N-TERMINAL GOODBYE DOMAIN-CONTAINING PROTEIN"/>
    <property type="match status" value="1"/>
</dbReference>
<name>A0A5J5F1B7_9PEZI</name>
<keyword evidence="2" id="KW-1185">Reference proteome</keyword>
<proteinExistence type="predicted"/>
<feature type="non-terminal residue" evidence="1">
    <location>
        <position position="474"/>
    </location>
</feature>
<dbReference type="PANTHER" id="PTHR40619:SF3">
    <property type="entry name" value="FUNGAL STAND N-TERMINAL GOODBYE DOMAIN-CONTAINING PROTEIN"/>
    <property type="match status" value="1"/>
</dbReference>
<dbReference type="AlphaFoldDB" id="A0A5J5F1B7"/>
<reference evidence="1 2" key="1">
    <citation type="submission" date="2019-09" db="EMBL/GenBank/DDBJ databases">
        <title>Draft genome of the ectomycorrhizal ascomycete Sphaerosporella brunnea.</title>
        <authorList>
            <consortium name="DOE Joint Genome Institute"/>
            <person name="Benucci G.M."/>
            <person name="Marozzi G."/>
            <person name="Antonielli L."/>
            <person name="Sanchez S."/>
            <person name="Marco P."/>
            <person name="Wang X."/>
            <person name="Falini L.B."/>
            <person name="Barry K."/>
            <person name="Haridas S."/>
            <person name="Lipzen A."/>
            <person name="Labutti K."/>
            <person name="Grigoriev I.V."/>
            <person name="Murat C."/>
            <person name="Martin F."/>
            <person name="Albertini E."/>
            <person name="Donnini D."/>
            <person name="Bonito G."/>
        </authorList>
    </citation>
    <scope>NUCLEOTIDE SEQUENCE [LARGE SCALE GENOMIC DNA]</scope>
    <source>
        <strain evidence="1 2">Sb_GMNB300</strain>
    </source>
</reference>
<evidence type="ECO:0000313" key="1">
    <source>
        <dbReference type="EMBL" id="KAA8909066.1"/>
    </source>
</evidence>
<accession>A0A5J5F1B7</accession>
<protein>
    <submittedName>
        <fullName evidence="1">Uncharacterized protein</fullName>
    </submittedName>
</protein>
<gene>
    <name evidence="1" type="ORF">FN846DRAFT_943266</name>
</gene>
<dbReference type="EMBL" id="VXIS01000061">
    <property type="protein sequence ID" value="KAA8909066.1"/>
    <property type="molecule type" value="Genomic_DNA"/>
</dbReference>
<evidence type="ECO:0000313" key="2">
    <source>
        <dbReference type="Proteomes" id="UP000326924"/>
    </source>
</evidence>
<dbReference type="InParanoid" id="A0A5J5F1B7"/>
<dbReference type="OrthoDB" id="5419927at2759"/>